<organism evidence="12 13">
    <name type="scientific">Gryllus longicercus</name>
    <dbReference type="NCBI Taxonomy" id="2509291"/>
    <lineage>
        <taxon>Eukaryota</taxon>
        <taxon>Metazoa</taxon>
        <taxon>Ecdysozoa</taxon>
        <taxon>Arthropoda</taxon>
        <taxon>Hexapoda</taxon>
        <taxon>Insecta</taxon>
        <taxon>Pterygota</taxon>
        <taxon>Neoptera</taxon>
        <taxon>Polyneoptera</taxon>
        <taxon>Orthoptera</taxon>
        <taxon>Ensifera</taxon>
        <taxon>Gryllidea</taxon>
        <taxon>Grylloidea</taxon>
        <taxon>Gryllidae</taxon>
        <taxon>Gryllinae</taxon>
        <taxon>Gryllus</taxon>
    </lineage>
</organism>
<feature type="compositionally biased region" description="Acidic residues" evidence="9">
    <location>
        <begin position="471"/>
        <end position="494"/>
    </location>
</feature>
<comment type="function">
    <text evidence="6">Probable lectin that binds selectively to improperly folded lumenal proteins. May function in endoplasmic reticulum quality control and endoplasmic reticulum-associated degradation (ERAD) of both non-glycosylated proteins and glycoproteins.</text>
</comment>
<accession>A0AAN9VIU5</accession>
<feature type="region of interest" description="Disordered" evidence="9">
    <location>
        <begin position="456"/>
        <end position="506"/>
    </location>
</feature>
<reference evidence="12 13" key="1">
    <citation type="submission" date="2024-03" db="EMBL/GenBank/DDBJ databases">
        <title>The genome assembly and annotation of the cricket Gryllus longicercus Weissman &amp; Gray.</title>
        <authorList>
            <person name="Szrajer S."/>
            <person name="Gray D."/>
            <person name="Ylla G."/>
        </authorList>
    </citation>
    <scope>NUCLEOTIDE SEQUENCE [LARGE SCALE GENOMIC DNA]</scope>
    <source>
        <strain evidence="12">DAG 2021-001</strain>
        <tissue evidence="12">Whole body minus gut</tissue>
    </source>
</reference>
<keyword evidence="2 10" id="KW-0732">Signal</keyword>
<sequence>MAKKHILYFVVTLFMLQIIYGIDIKGFDDTVIFKVNWPGREAKEFLEPDAETLMVRTEQNEQYMCLLPKVQEKEKNNEENYDGPNPLELLAPVFQSPSSCYYRIESFWKYELCHGRHIRQYHEEREGKKVKQQEYYLGKWDSVQQLKLYEELEKMKSSSENVPMKKIDGMNMPYLQINMTDGTICDVNKKPRFTRVLYVCYAHGKHEISSLKETSICEYEVVVLSPHLCKHPKYKPQESGENIINCHSLEGSPKKPKELLALEAESLKLKQQKISDGEPPKLRVEIHPVEVSVDTEQEPVSTPHAPPLTDTSAVNSFLSGQHCIVGGTGWWKYEFCYGVSVSQFHIEKDGTKTVLNLGKFNKEKHFEWLEKNPHKRPKAIGSRKQVSHLYSGGTICDKTGRPRQTEVKLKCSETNASPGSVALFMYEPKTCEYILGVESPFICDILPHADENGIIKYSGSSESGDEVTVSAEEEEDDEEGDDDDTQDTITDDDFDIHNNRINGGDE</sequence>
<dbReference type="GO" id="GO:0030968">
    <property type="term" value="P:endoplasmic reticulum unfolded protein response"/>
    <property type="evidence" value="ECO:0007669"/>
    <property type="project" value="InterPro"/>
</dbReference>
<comment type="subcellular location">
    <subcellularLocation>
        <location evidence="1">Endoplasmic reticulum lumen</location>
    </subcellularLocation>
</comment>
<dbReference type="FunFam" id="2.70.130.10:FF:000003">
    <property type="entry name" value="Endoplasmic reticulum lectin 1"/>
    <property type="match status" value="1"/>
</dbReference>
<evidence type="ECO:0000256" key="9">
    <source>
        <dbReference type="SAM" id="MobiDB-lite"/>
    </source>
</evidence>
<dbReference type="Gene3D" id="2.70.130.10">
    <property type="entry name" value="Mannose-6-phosphate receptor binding domain"/>
    <property type="match status" value="2"/>
</dbReference>
<dbReference type="InterPro" id="IPR044865">
    <property type="entry name" value="MRH_dom"/>
</dbReference>
<feature type="domain" description="MRH" evidence="11">
    <location>
        <begin position="98"/>
        <end position="231"/>
    </location>
</feature>
<dbReference type="InterPro" id="IPR009011">
    <property type="entry name" value="Man6P_isomerase_rcpt-bd_dom_sf"/>
</dbReference>
<feature type="chain" id="PRO_5042934097" description="Endoplasmic reticulum lectin 1" evidence="10">
    <location>
        <begin position="22"/>
        <end position="506"/>
    </location>
</feature>
<dbReference type="PROSITE" id="PS51914">
    <property type="entry name" value="MRH"/>
    <property type="match status" value="2"/>
</dbReference>
<evidence type="ECO:0000256" key="3">
    <source>
        <dbReference type="ARBA" id="ARBA00022737"/>
    </source>
</evidence>
<evidence type="ECO:0000313" key="12">
    <source>
        <dbReference type="EMBL" id="KAK7864623.1"/>
    </source>
</evidence>
<dbReference type="EMBL" id="JAZDUA010000198">
    <property type="protein sequence ID" value="KAK7864623.1"/>
    <property type="molecule type" value="Genomic_DNA"/>
</dbReference>
<proteinExistence type="predicted"/>
<feature type="domain" description="MRH" evidence="11">
    <location>
        <begin position="321"/>
        <end position="445"/>
    </location>
</feature>
<evidence type="ECO:0000256" key="7">
    <source>
        <dbReference type="ARBA" id="ARBA00041108"/>
    </source>
</evidence>
<name>A0AAN9VIU5_9ORTH</name>
<dbReference type="PANTHER" id="PTHR15414:SF0">
    <property type="entry name" value="ENDOPLASMIC RETICULUM LECTIN 1"/>
    <property type="match status" value="1"/>
</dbReference>
<evidence type="ECO:0000256" key="6">
    <source>
        <dbReference type="ARBA" id="ARBA00037585"/>
    </source>
</evidence>
<dbReference type="InterPro" id="IPR012913">
    <property type="entry name" value="OS9-like_dom"/>
</dbReference>
<dbReference type="SUPFAM" id="SSF50911">
    <property type="entry name" value="Mannose 6-phosphate receptor domain"/>
    <property type="match status" value="2"/>
</dbReference>
<dbReference type="PANTHER" id="PTHR15414">
    <property type="entry name" value="OS-9-RELATED"/>
    <property type="match status" value="1"/>
</dbReference>
<dbReference type="GO" id="GO:0030970">
    <property type="term" value="P:retrograde protein transport, ER to cytosol"/>
    <property type="evidence" value="ECO:0007669"/>
    <property type="project" value="TreeGrafter"/>
</dbReference>
<dbReference type="AlphaFoldDB" id="A0AAN9VIU5"/>
<evidence type="ECO:0000313" key="13">
    <source>
        <dbReference type="Proteomes" id="UP001378592"/>
    </source>
</evidence>
<evidence type="ECO:0000256" key="8">
    <source>
        <dbReference type="ARBA" id="ARBA00041661"/>
    </source>
</evidence>
<evidence type="ECO:0000256" key="1">
    <source>
        <dbReference type="ARBA" id="ARBA00004319"/>
    </source>
</evidence>
<evidence type="ECO:0000256" key="5">
    <source>
        <dbReference type="ARBA" id="ARBA00023157"/>
    </source>
</evidence>
<gene>
    <name evidence="12" type="ORF">R5R35_012401</name>
</gene>
<evidence type="ECO:0000256" key="2">
    <source>
        <dbReference type="ARBA" id="ARBA00022729"/>
    </source>
</evidence>
<keyword evidence="13" id="KW-1185">Reference proteome</keyword>
<keyword evidence="5" id="KW-1015">Disulfide bond</keyword>
<feature type="signal peptide" evidence="10">
    <location>
        <begin position="1"/>
        <end position="21"/>
    </location>
</feature>
<evidence type="ECO:0000256" key="4">
    <source>
        <dbReference type="ARBA" id="ARBA00022824"/>
    </source>
</evidence>
<dbReference type="GO" id="GO:0005788">
    <property type="term" value="C:endoplasmic reticulum lumen"/>
    <property type="evidence" value="ECO:0007669"/>
    <property type="project" value="UniProtKB-SubCell"/>
</dbReference>
<dbReference type="InterPro" id="IPR045149">
    <property type="entry name" value="OS-9-like"/>
</dbReference>
<comment type="caution">
    <text evidence="12">The sequence shown here is derived from an EMBL/GenBank/DDBJ whole genome shotgun (WGS) entry which is preliminary data.</text>
</comment>
<keyword evidence="3" id="KW-0677">Repeat</keyword>
<evidence type="ECO:0000259" key="11">
    <source>
        <dbReference type="PROSITE" id="PS51914"/>
    </source>
</evidence>
<dbReference type="FunFam" id="2.70.130.10:FF:000001">
    <property type="entry name" value="Endoplasmic reticulum lectin 1"/>
    <property type="match status" value="1"/>
</dbReference>
<dbReference type="Proteomes" id="UP001378592">
    <property type="component" value="Unassembled WGS sequence"/>
</dbReference>
<protein>
    <recommendedName>
        <fullName evidence="7">Endoplasmic reticulum lectin 1</fullName>
    </recommendedName>
    <alternativeName>
        <fullName evidence="8">ER lectin</fullName>
    </alternativeName>
</protein>
<dbReference type="Pfam" id="PF07915">
    <property type="entry name" value="PRKCSH"/>
    <property type="match status" value="2"/>
</dbReference>
<evidence type="ECO:0000256" key="10">
    <source>
        <dbReference type="SAM" id="SignalP"/>
    </source>
</evidence>
<keyword evidence="4" id="KW-0256">Endoplasmic reticulum</keyword>